<dbReference type="InterPro" id="IPR031475">
    <property type="entry name" value="NBD_C"/>
</dbReference>
<feature type="domain" description="Four-carbon acid sugar kinase N-terminal" evidence="7">
    <location>
        <begin position="2"/>
        <end position="199"/>
    </location>
</feature>
<evidence type="ECO:0000256" key="1">
    <source>
        <dbReference type="ARBA" id="ARBA00005715"/>
    </source>
</evidence>
<evidence type="ECO:0000256" key="2">
    <source>
        <dbReference type="ARBA" id="ARBA00022679"/>
    </source>
</evidence>
<dbReference type="InterPro" id="IPR010737">
    <property type="entry name" value="4-carb_acid_sugar_kinase_N"/>
</dbReference>
<comment type="caution">
    <text evidence="9">The sequence shown here is derived from an EMBL/GenBank/DDBJ whole genome shotgun (WGS) entry which is preliminary data.</text>
</comment>
<keyword evidence="2" id="KW-0808">Transferase</keyword>
<dbReference type="SUPFAM" id="SSF142764">
    <property type="entry name" value="YgbK-like"/>
    <property type="match status" value="1"/>
</dbReference>
<dbReference type="Pfam" id="PF07005">
    <property type="entry name" value="SBD_N"/>
    <property type="match status" value="1"/>
</dbReference>
<keyword evidence="6" id="KW-0119">Carbohydrate metabolism</keyword>
<comment type="similarity">
    <text evidence="1">Belongs to the four-carbon acid sugar kinase family.</text>
</comment>
<dbReference type="InterPro" id="IPR037051">
    <property type="entry name" value="4-carb_acid_sugar_kinase_N_sf"/>
</dbReference>
<dbReference type="Proteomes" id="UP000632774">
    <property type="component" value="Unassembled WGS sequence"/>
</dbReference>
<feature type="domain" description="Four-carbon acid sugar kinase nucleotide binding" evidence="8">
    <location>
        <begin position="248"/>
        <end position="372"/>
    </location>
</feature>
<dbReference type="RefSeq" id="WP_194104686.1">
    <property type="nucleotide sequence ID" value="NZ_JADFFM010000001.1"/>
</dbReference>
<evidence type="ECO:0000259" key="8">
    <source>
        <dbReference type="Pfam" id="PF17042"/>
    </source>
</evidence>
<evidence type="ECO:0000256" key="3">
    <source>
        <dbReference type="ARBA" id="ARBA00022741"/>
    </source>
</evidence>
<organism evidence="9 10">
    <name type="scientific">Mucilaginibacter boryungensis</name>
    <dbReference type="NCBI Taxonomy" id="768480"/>
    <lineage>
        <taxon>Bacteria</taxon>
        <taxon>Pseudomonadati</taxon>
        <taxon>Bacteroidota</taxon>
        <taxon>Sphingobacteriia</taxon>
        <taxon>Sphingobacteriales</taxon>
        <taxon>Sphingobacteriaceae</taxon>
        <taxon>Mucilaginibacter</taxon>
    </lineage>
</organism>
<keyword evidence="4 9" id="KW-0418">Kinase</keyword>
<dbReference type="GO" id="GO:0016301">
    <property type="term" value="F:kinase activity"/>
    <property type="evidence" value="ECO:0007669"/>
    <property type="project" value="UniProtKB-KW"/>
</dbReference>
<evidence type="ECO:0000256" key="6">
    <source>
        <dbReference type="ARBA" id="ARBA00023277"/>
    </source>
</evidence>
<evidence type="ECO:0000256" key="5">
    <source>
        <dbReference type="ARBA" id="ARBA00022840"/>
    </source>
</evidence>
<sequence>MIAVIADDLTGAAELAGIGLNYHLKTEIDTIVDTNSNADLLIIATDTRSLPAAEAKQVITDLTRQLMQLQPKLIFKKIDSVLRGNVLDEINSQLEASGLQRALIVPGNPLHGKTIVDGIYYYQDKPVHLSNYANDPGFPVTSSDVKTMLRANGSIQLLKNHQQLPSTGIIVGEVAVEADFNRWVEKLDNKTLIAGAAGLFNSLLNYLKPTVSADDHPEKTFNTPRLFVFGSTFNKDGHNIKNGLLNNIPVLYIPAEIIFGEKIPAAIAENYVQQIITVLKEKGNCIMAIHPNATSQKSIEPCTLTNKMGFLVNRVHQQITLHELLIEGGATATAVLQHMHISKLTPVKQMAPGVICTSVPGNQLYVTLKPGSYQWPAIVWQPANLPDYK</sequence>
<reference evidence="9 10" key="1">
    <citation type="submission" date="2020-10" db="EMBL/GenBank/DDBJ databases">
        <title>Mucilaginibacter mali sp. nov., isolated from rhizosphere soil of apple orchard.</title>
        <authorList>
            <person name="Lee J.-S."/>
            <person name="Kim H.S."/>
            <person name="Kim J.-S."/>
        </authorList>
    </citation>
    <scope>NUCLEOTIDE SEQUENCE [LARGE SCALE GENOMIC DNA]</scope>
    <source>
        <strain evidence="9 10">KCTC 23157</strain>
    </source>
</reference>
<keyword evidence="10" id="KW-1185">Reference proteome</keyword>
<evidence type="ECO:0000313" key="9">
    <source>
        <dbReference type="EMBL" id="MBE9665284.1"/>
    </source>
</evidence>
<dbReference type="Gene3D" id="3.40.50.10840">
    <property type="entry name" value="Putative sugar-binding, N-terminal domain"/>
    <property type="match status" value="1"/>
</dbReference>
<protein>
    <submittedName>
        <fullName evidence="9">Four-carbon acid sugar kinase family protein</fullName>
    </submittedName>
</protein>
<evidence type="ECO:0000256" key="4">
    <source>
        <dbReference type="ARBA" id="ARBA00022777"/>
    </source>
</evidence>
<keyword evidence="3" id="KW-0547">Nucleotide-binding</keyword>
<accession>A0ABR9XE80</accession>
<proteinExistence type="inferred from homology"/>
<gene>
    <name evidence="9" type="ORF">IRJ18_02840</name>
</gene>
<dbReference type="Gene3D" id="3.40.980.20">
    <property type="entry name" value="Four-carbon acid sugar kinase, nucleotide binding domain"/>
    <property type="match status" value="1"/>
</dbReference>
<keyword evidence="5" id="KW-0067">ATP-binding</keyword>
<dbReference type="InterPro" id="IPR042213">
    <property type="entry name" value="NBD_C_sf"/>
</dbReference>
<evidence type="ECO:0000313" key="10">
    <source>
        <dbReference type="Proteomes" id="UP000632774"/>
    </source>
</evidence>
<dbReference type="Pfam" id="PF17042">
    <property type="entry name" value="NBD_C"/>
    <property type="match status" value="1"/>
</dbReference>
<evidence type="ECO:0000259" key="7">
    <source>
        <dbReference type="Pfam" id="PF07005"/>
    </source>
</evidence>
<dbReference type="EMBL" id="JADFFM010000001">
    <property type="protein sequence ID" value="MBE9665284.1"/>
    <property type="molecule type" value="Genomic_DNA"/>
</dbReference>
<name>A0ABR9XE80_9SPHI</name>